<feature type="compositionally biased region" description="Basic residues" evidence="1">
    <location>
        <begin position="125"/>
        <end position="134"/>
    </location>
</feature>
<sequence length="262" mass="29337">MEIPMFHMDDPGSVDFDVDMDELLAMVNGCIPQSESTEHLLVSRSPGYSVSRVSETFRPSTTPHHPPTTTPSPTPGRADLPPSRTPKKTPGKRTSKTSLKKTSSSSYLRPPSRAESDVEGPSKARILRKAKSKTFRPSEERTPILGDLIDFTLTVSPEEYRQMGFGYDFRSAFWRAFTQQNVYAAPLHDGTSILQQFKTQLENVSLYFAAGYQIPKQKDPEMLLAFEEYLPTYPWGDPIVRKSDVQVAFEKSAGGQKAFEAH</sequence>
<evidence type="ECO:0000313" key="2">
    <source>
        <dbReference type="EMBL" id="GMK58112.1"/>
    </source>
</evidence>
<reference evidence="2" key="2">
    <citation type="submission" date="2023-06" db="EMBL/GenBank/DDBJ databases">
        <authorList>
            <person name="Kobayashi Y."/>
            <person name="Kayamori A."/>
            <person name="Aoki K."/>
            <person name="Shiwa Y."/>
            <person name="Fujita N."/>
            <person name="Sugita T."/>
            <person name="Iwasaki W."/>
            <person name="Tanaka N."/>
            <person name="Takashima M."/>
        </authorList>
    </citation>
    <scope>NUCLEOTIDE SEQUENCE</scope>
    <source>
        <strain evidence="2">HIS016</strain>
    </source>
</reference>
<comment type="caution">
    <text evidence="2">The sequence shown here is derived from an EMBL/GenBank/DDBJ whole genome shotgun (WGS) entry which is preliminary data.</text>
</comment>
<gene>
    <name evidence="2" type="ORF">CspeluHIS016_0501440</name>
</gene>
<reference evidence="2" key="1">
    <citation type="journal article" date="2023" name="BMC Genomics">
        <title>Chromosome-level genome assemblies of Cutaneotrichosporon spp. (Trichosporonales, Basidiomycota) reveal imbalanced evolution between nucleotide sequences and chromosome synteny.</title>
        <authorList>
            <person name="Kobayashi Y."/>
            <person name="Kayamori A."/>
            <person name="Aoki K."/>
            <person name="Shiwa Y."/>
            <person name="Matsutani M."/>
            <person name="Fujita N."/>
            <person name="Sugita T."/>
            <person name="Iwasaki W."/>
            <person name="Tanaka N."/>
            <person name="Takashima M."/>
        </authorList>
    </citation>
    <scope>NUCLEOTIDE SEQUENCE</scope>
    <source>
        <strain evidence="2">HIS016</strain>
    </source>
</reference>
<feature type="compositionally biased region" description="Polar residues" evidence="1">
    <location>
        <begin position="46"/>
        <end position="58"/>
    </location>
</feature>
<dbReference type="AlphaFoldDB" id="A0AAD3TWF8"/>
<keyword evidence="3" id="KW-1185">Reference proteome</keyword>
<accession>A0AAD3TWF8</accession>
<feature type="compositionally biased region" description="Pro residues" evidence="1">
    <location>
        <begin position="64"/>
        <end position="74"/>
    </location>
</feature>
<feature type="compositionally biased region" description="Basic residues" evidence="1">
    <location>
        <begin position="85"/>
        <end position="99"/>
    </location>
</feature>
<protein>
    <submittedName>
        <fullName evidence="2">Uncharacterized protein</fullName>
    </submittedName>
</protein>
<dbReference type="Proteomes" id="UP001222932">
    <property type="component" value="Unassembled WGS sequence"/>
</dbReference>
<feature type="compositionally biased region" description="Basic and acidic residues" evidence="1">
    <location>
        <begin position="112"/>
        <end position="122"/>
    </location>
</feature>
<dbReference type="EMBL" id="BTCM01000005">
    <property type="protein sequence ID" value="GMK58112.1"/>
    <property type="molecule type" value="Genomic_DNA"/>
</dbReference>
<organism evidence="2 3">
    <name type="scientific">Cutaneotrichosporon spelunceum</name>
    <dbReference type="NCBI Taxonomy" id="1672016"/>
    <lineage>
        <taxon>Eukaryota</taxon>
        <taxon>Fungi</taxon>
        <taxon>Dikarya</taxon>
        <taxon>Basidiomycota</taxon>
        <taxon>Agaricomycotina</taxon>
        <taxon>Tremellomycetes</taxon>
        <taxon>Trichosporonales</taxon>
        <taxon>Trichosporonaceae</taxon>
        <taxon>Cutaneotrichosporon</taxon>
    </lineage>
</organism>
<proteinExistence type="predicted"/>
<name>A0AAD3TWF8_9TREE</name>
<evidence type="ECO:0000256" key="1">
    <source>
        <dbReference type="SAM" id="MobiDB-lite"/>
    </source>
</evidence>
<feature type="region of interest" description="Disordered" evidence="1">
    <location>
        <begin position="38"/>
        <end position="138"/>
    </location>
</feature>
<evidence type="ECO:0000313" key="3">
    <source>
        <dbReference type="Proteomes" id="UP001222932"/>
    </source>
</evidence>